<dbReference type="EMBL" id="GFAH01000688">
    <property type="protein sequence ID" value="JAV47701.1"/>
    <property type="molecule type" value="Transcribed_RNA"/>
</dbReference>
<name>A0A1W7R980_9SCOR</name>
<evidence type="ECO:0000256" key="1">
    <source>
        <dbReference type="SAM" id="SignalP"/>
    </source>
</evidence>
<proteinExistence type="predicted"/>
<keyword evidence="1" id="KW-0732">Signal</keyword>
<reference evidence="2" key="1">
    <citation type="submission" date="2016-11" db="EMBL/GenBank/DDBJ databases">
        <title>Venom-gland transcriptomics and venom proteomics of the black-back scorpion (Hadrurus spadix) reveal detectability challenges and an unexplored realm of animal toxin diversity.</title>
        <authorList>
            <person name="Rokyta D.R."/>
            <person name="Ward M.J."/>
        </authorList>
    </citation>
    <scope>NUCLEOTIDE SEQUENCE</scope>
    <source>
        <tissue evidence="2">Venom gland</tissue>
    </source>
</reference>
<accession>A0A1W7R980</accession>
<feature type="chain" id="PRO_5012077363" evidence="1">
    <location>
        <begin position="24"/>
        <end position="65"/>
    </location>
</feature>
<evidence type="ECO:0000313" key="2">
    <source>
        <dbReference type="EMBL" id="JAV47701.1"/>
    </source>
</evidence>
<sequence length="65" mass="7564">MKLLAVLFLCLFILALLPGEVYCNEIEDNDERERIDERTICEIICKILSPDGKELCMKKCEEIED</sequence>
<feature type="signal peptide" evidence="1">
    <location>
        <begin position="1"/>
        <end position="23"/>
    </location>
</feature>
<dbReference type="AlphaFoldDB" id="A0A1W7R980"/>
<organism evidence="2">
    <name type="scientific">Hadrurus spadix</name>
    <dbReference type="NCBI Taxonomy" id="141984"/>
    <lineage>
        <taxon>Eukaryota</taxon>
        <taxon>Metazoa</taxon>
        <taxon>Ecdysozoa</taxon>
        <taxon>Arthropoda</taxon>
        <taxon>Chelicerata</taxon>
        <taxon>Arachnida</taxon>
        <taxon>Scorpiones</taxon>
        <taxon>Iurida</taxon>
        <taxon>Iuroidea</taxon>
        <taxon>Hadrurus</taxon>
    </lineage>
</organism>
<protein>
    <submittedName>
        <fullName evidence="2">Venom protein</fullName>
    </submittedName>
</protein>